<evidence type="ECO:0000313" key="2">
    <source>
        <dbReference type="Proteomes" id="UP000637074"/>
    </source>
</evidence>
<accession>A0ABQ3N4R1</accession>
<name>A0ABQ3N4R1_9BACI</name>
<reference evidence="1 2" key="1">
    <citation type="journal article" date="2022" name="Int. J. Syst. Evol. Microbiol.">
        <title>Neobacillus kokaensis sp. nov., isolated from soil.</title>
        <authorList>
            <person name="Yuki K."/>
            <person name="Matsubara H."/>
            <person name="Yamaguchi S."/>
        </authorList>
    </citation>
    <scope>NUCLEOTIDE SEQUENCE [LARGE SCALE GENOMIC DNA]</scope>
    <source>
        <strain evidence="1 2">LOB 377</strain>
    </source>
</reference>
<evidence type="ECO:0008006" key="3">
    <source>
        <dbReference type="Google" id="ProtNLM"/>
    </source>
</evidence>
<dbReference type="EMBL" id="BNDS01000010">
    <property type="protein sequence ID" value="GHH99081.1"/>
    <property type="molecule type" value="Genomic_DNA"/>
</dbReference>
<sequence length="61" mass="7017">MYTFYCRSYQTMMRIASAVLPWRKPKLLEGINSLSKLPKLIKSKKIESVLIVTDKGLLQSV</sequence>
<evidence type="ECO:0000313" key="1">
    <source>
        <dbReference type="EMBL" id="GHH99081.1"/>
    </source>
</evidence>
<gene>
    <name evidence="1" type="ORF">AM1BK_26240</name>
</gene>
<organism evidence="1 2">
    <name type="scientific">Neobacillus kokaensis</name>
    <dbReference type="NCBI Taxonomy" id="2759023"/>
    <lineage>
        <taxon>Bacteria</taxon>
        <taxon>Bacillati</taxon>
        <taxon>Bacillota</taxon>
        <taxon>Bacilli</taxon>
        <taxon>Bacillales</taxon>
        <taxon>Bacillaceae</taxon>
        <taxon>Neobacillus</taxon>
    </lineage>
</organism>
<keyword evidence="2" id="KW-1185">Reference proteome</keyword>
<comment type="caution">
    <text evidence="1">The sequence shown here is derived from an EMBL/GenBank/DDBJ whole genome shotgun (WGS) entry which is preliminary data.</text>
</comment>
<protein>
    <recommendedName>
        <fullName evidence="3">Alcohol dehydrogenase iron-type/glycerol dehydrogenase GldA domain-containing protein</fullName>
    </recommendedName>
</protein>
<dbReference type="Proteomes" id="UP000637074">
    <property type="component" value="Unassembled WGS sequence"/>
</dbReference>
<proteinExistence type="predicted"/>